<evidence type="ECO:0000313" key="3">
    <source>
        <dbReference type="EMBL" id="KAL3802045.1"/>
    </source>
</evidence>
<organism evidence="3 4">
    <name type="scientific">Cyclotella cryptica</name>
    <dbReference type="NCBI Taxonomy" id="29204"/>
    <lineage>
        <taxon>Eukaryota</taxon>
        <taxon>Sar</taxon>
        <taxon>Stramenopiles</taxon>
        <taxon>Ochrophyta</taxon>
        <taxon>Bacillariophyta</taxon>
        <taxon>Coscinodiscophyceae</taxon>
        <taxon>Thalassiosirophycidae</taxon>
        <taxon>Stephanodiscales</taxon>
        <taxon>Stephanodiscaceae</taxon>
        <taxon>Cyclotella</taxon>
    </lineage>
</organism>
<keyword evidence="4" id="KW-1185">Reference proteome</keyword>
<feature type="compositionally biased region" description="Pro residues" evidence="1">
    <location>
        <begin position="196"/>
        <end position="227"/>
    </location>
</feature>
<comment type="caution">
    <text evidence="3">The sequence shown here is derived from an EMBL/GenBank/DDBJ whole genome shotgun (WGS) entry which is preliminary data.</text>
</comment>
<name>A0ABD3QNS8_9STRA</name>
<dbReference type="EMBL" id="JABMIG020000022">
    <property type="protein sequence ID" value="KAL3802045.1"/>
    <property type="molecule type" value="Genomic_DNA"/>
</dbReference>
<feature type="region of interest" description="Disordered" evidence="1">
    <location>
        <begin position="188"/>
        <end position="434"/>
    </location>
</feature>
<feature type="signal peptide" evidence="2">
    <location>
        <begin position="1"/>
        <end position="18"/>
    </location>
</feature>
<dbReference type="PROSITE" id="PS51257">
    <property type="entry name" value="PROKAR_LIPOPROTEIN"/>
    <property type="match status" value="1"/>
</dbReference>
<sequence>MIFKYIVGAALASGQVSGACIPYGSDPLAGNTFRGTDNGYEYTVNFGVGGTYLQKVLSTGGTYKVGNYDKLTGNVASFIQGDWCASINNYRSGTVTFEQDCSKSSLQLKSVGEPSICVYAMTPFNLEANCDANQKANCNSNSTTNPTANKQANCYANPNPYTHSNLKPNYATNIEPLNLEANCDANQKPTAIPTAQPTPLPTNKPTAMPTPIPTPIPTSNPTMPPTLSPSTLKPTAMPTKKPTAIPTAQPTPLPTSKPTAMPTPIPTPIPTSNPTMPPTLSPSTLKPTAMPTKKPTSIPTAQPTPLPTSKPTAMPTQIPTPIPTSYPTRLPTLSPSTLKPTVLPTKMPTELPTMSPTSMPTRNPTAMPTLQPTSQTPSGEPSIPPSVLRSTSPSQSSVPSVSPSLSPTENPSLAPSISALPSHTPSQTPTSSPSHTPFTLINPFTFSIPFTICHALIGTIPVIVALKHPVADSHSTSITYSISLAKHKPITIIGAIIIVALKHPVADSHSTSITSSISLAKHKPITIIGAIIYSITFTLHKSVIHTVNVSFAFRHPISHSYRTSVRSSISGTKHKPFTLIIAFTNTISVTISDIIIGTIPIMVTFRHPFKSPFSSSITFTVTFAKHKSFPLISAFASPTLLPSQSSIPSYFPSGAPTVISSLLPSKSSLPSHLPSQTPTSLPSLSPSVWPSVSPSQSLGPSLSPTFLPTISPTTVPSLSSVPSLSPSIDPTVTPSSVPSSSPSIVEQTVIVPGSFSISTDICSLSEGQQYVLASASRKTIQEITCVNLSSCAVNIESVCGNNFMDKNRLLHLHTSRGLQAASWQIYYQVTYVFTCVTASCDSSKDKATSSTIISTVSDRVTFALSSGSFATVLSNNIKSGTSNFEFITSTCLVVWGVVGTPTMIDGPNQYNGTGFYYPDWDGGSGTCLQDGQAPLYMQKNPLYWMYANLEECCDRYFGGWNKNKCMNQQGSGLWYVNYALGKCVIDCDEVNGPLCGGLATSTEDDLFSDPLSCCESKLPWVAKTSCEAESFSSNCYCGTGKWYRGDKAGSNVCVRDCNKECGDDTCGGIVVDSFIALHNNVDECCKSEYNWIEGNLCSVKSMKSSEDDYWWPDMSNSKCIKGSDAPIMDLSVQLYSTVEACCVSGISWLSKSACVAASNKSTPQGSGKYFVDWVRTICKQDTGVDENVANSWDEQFDDMESCCDQIWSQSSHTFGRLQDKGCKCVRRNDNNNVRKCCPETYPIWETGDSNVENYKDLVGYGLSAPSHPDSGRRCNSQVDSTMDKETNPTEESGVSNEHLLGVEDGGEWEVEFDGLHVTQSN</sequence>
<evidence type="ECO:0000313" key="4">
    <source>
        <dbReference type="Proteomes" id="UP001516023"/>
    </source>
</evidence>
<gene>
    <name evidence="3" type="ORF">HJC23_010801</name>
</gene>
<feature type="compositionally biased region" description="Polar residues" evidence="1">
    <location>
        <begin position="325"/>
        <end position="339"/>
    </location>
</feature>
<feature type="region of interest" description="Disordered" evidence="1">
    <location>
        <begin position="1262"/>
        <end position="1306"/>
    </location>
</feature>
<keyword evidence="2" id="KW-0732">Signal</keyword>
<reference evidence="3 4" key="1">
    <citation type="journal article" date="2020" name="G3 (Bethesda)">
        <title>Improved Reference Genome for Cyclotella cryptica CCMP332, a Model for Cell Wall Morphogenesis, Salinity Adaptation, and Lipid Production in Diatoms (Bacillariophyta).</title>
        <authorList>
            <person name="Roberts W.R."/>
            <person name="Downey K.M."/>
            <person name="Ruck E.C."/>
            <person name="Traller J.C."/>
            <person name="Alverson A.J."/>
        </authorList>
    </citation>
    <scope>NUCLEOTIDE SEQUENCE [LARGE SCALE GENOMIC DNA]</scope>
    <source>
        <strain evidence="3 4">CCMP332</strain>
    </source>
</reference>
<feature type="compositionally biased region" description="Polar residues" evidence="1">
    <location>
        <begin position="352"/>
        <end position="379"/>
    </location>
</feature>
<dbReference type="PRINTS" id="PR01217">
    <property type="entry name" value="PRICHEXTENSN"/>
</dbReference>
<accession>A0ABD3QNS8</accession>
<feature type="compositionally biased region" description="Low complexity" evidence="1">
    <location>
        <begin position="385"/>
        <end position="434"/>
    </location>
</feature>
<feature type="compositionally biased region" description="Pro residues" evidence="1">
    <location>
        <begin position="249"/>
        <end position="280"/>
    </location>
</feature>
<evidence type="ECO:0000256" key="2">
    <source>
        <dbReference type="SAM" id="SignalP"/>
    </source>
</evidence>
<protein>
    <submittedName>
        <fullName evidence="3">Uncharacterized protein</fullName>
    </submittedName>
</protein>
<dbReference type="Proteomes" id="UP001516023">
    <property type="component" value="Unassembled WGS sequence"/>
</dbReference>
<proteinExistence type="predicted"/>
<evidence type="ECO:0000256" key="1">
    <source>
        <dbReference type="SAM" id="MobiDB-lite"/>
    </source>
</evidence>
<feature type="chain" id="PRO_5044805882" evidence="2">
    <location>
        <begin position="19"/>
        <end position="1321"/>
    </location>
</feature>